<gene>
    <name evidence="1" type="ORF">KIPB_002657</name>
    <name evidence="2" type="ORF">KIPB_004465</name>
    <name evidence="3" type="ORF">KIPB_004695</name>
    <name evidence="4" type="ORF">KIPB_006274</name>
</gene>
<evidence type="ECO:0000313" key="1">
    <source>
        <dbReference type="EMBL" id="GIQ81666.1"/>
    </source>
</evidence>
<proteinExistence type="predicted"/>
<accession>A0A9K3GHH4</accession>
<dbReference type="AlphaFoldDB" id="A0A9K3GHH4"/>
<keyword evidence="5" id="KW-1185">Reference proteome</keyword>
<organism evidence="2 5">
    <name type="scientific">Kipferlia bialata</name>
    <dbReference type="NCBI Taxonomy" id="797122"/>
    <lineage>
        <taxon>Eukaryota</taxon>
        <taxon>Metamonada</taxon>
        <taxon>Carpediemonas-like organisms</taxon>
        <taxon>Kipferlia</taxon>
    </lineage>
</organism>
<sequence length="226" mass="25107">MRDPALALWFRDCELSDWEEPGSPSESEDVLPCFGINYWSQVGALGSSLNGVEYSSSEEADPLPDPPTPVYSESSDFDLFRIGNDLSEVSGDPIIPEDPAVLLSTRLRLPYSVNTIADRDTVSSDHTVDPYRRSANRTDSDLSNSVIPYTNMVFHTAPYWNTEVSNPSDYEETDDLEVIPIFDGMCDSPSDTDHSSYDYGMEGLFGMQTLESESDYSIGMDELFGD</sequence>
<dbReference type="EMBL" id="BDIP01001596">
    <property type="protein sequence ID" value="GIQ84726.1"/>
    <property type="molecule type" value="Genomic_DNA"/>
</dbReference>
<evidence type="ECO:0000313" key="5">
    <source>
        <dbReference type="Proteomes" id="UP000265618"/>
    </source>
</evidence>
<dbReference type="EMBL" id="BDIP01001028">
    <property type="protein sequence ID" value="GIQ83384.1"/>
    <property type="molecule type" value="Genomic_DNA"/>
</dbReference>
<evidence type="ECO:0000313" key="3">
    <source>
        <dbReference type="EMBL" id="GIQ83384.1"/>
    </source>
</evidence>
<reference evidence="2" key="1">
    <citation type="submission" date="2016-10" db="EMBL/GenBank/DDBJ databases">
        <authorList>
            <person name="Tanifuji G."/>
            <person name="Kume K."/>
            <person name="Nakayama T."/>
            <person name="Takabayashi S."/>
            <person name="Hashimoto T."/>
        </authorList>
    </citation>
    <scope>NUCLEOTIDE SEQUENCE</scope>
    <source>
        <strain evidence="2">NY0173</strain>
    </source>
</reference>
<protein>
    <submittedName>
        <fullName evidence="2">Uncharacterized protein</fullName>
    </submittedName>
</protein>
<dbReference type="EMBL" id="BDIP01000956">
    <property type="protein sequence ID" value="GIQ83188.1"/>
    <property type="molecule type" value="Genomic_DNA"/>
</dbReference>
<comment type="caution">
    <text evidence="2">The sequence shown here is derived from an EMBL/GenBank/DDBJ whole genome shotgun (WGS) entry which is preliminary data.</text>
</comment>
<evidence type="ECO:0000313" key="2">
    <source>
        <dbReference type="EMBL" id="GIQ83188.1"/>
    </source>
</evidence>
<evidence type="ECO:0000313" key="4">
    <source>
        <dbReference type="EMBL" id="GIQ84726.1"/>
    </source>
</evidence>
<name>A0A9K3GHH4_9EUKA</name>
<reference evidence="2 5" key="2">
    <citation type="journal article" date="2018" name="PLoS ONE">
        <title>The draft genome of Kipferlia bialata reveals reductive genome evolution in fornicate parasites.</title>
        <authorList>
            <person name="Tanifuji G."/>
            <person name="Takabayashi S."/>
            <person name="Kume K."/>
            <person name="Takagi M."/>
            <person name="Nakayama T."/>
            <person name="Kamikawa R."/>
            <person name="Inagaki Y."/>
            <person name="Hashimoto T."/>
        </authorList>
    </citation>
    <scope>NUCLEOTIDE SEQUENCE [LARGE SCALE GENOMIC DNA]</scope>
    <source>
        <strain evidence="2">NY0173</strain>
    </source>
</reference>
<dbReference type="Proteomes" id="UP000265618">
    <property type="component" value="Unassembled WGS sequence"/>
</dbReference>
<dbReference type="EMBL" id="BDIP01000459">
    <property type="protein sequence ID" value="GIQ81666.1"/>
    <property type="molecule type" value="Genomic_DNA"/>
</dbReference>